<evidence type="ECO:0000256" key="3">
    <source>
        <dbReference type="ARBA" id="ARBA00023163"/>
    </source>
</evidence>
<dbReference type="Pfam" id="PF00440">
    <property type="entry name" value="TetR_N"/>
    <property type="match status" value="1"/>
</dbReference>
<evidence type="ECO:0000256" key="1">
    <source>
        <dbReference type="ARBA" id="ARBA00023015"/>
    </source>
</evidence>
<proteinExistence type="predicted"/>
<dbReference type="InterPro" id="IPR001647">
    <property type="entry name" value="HTH_TetR"/>
</dbReference>
<keyword evidence="3" id="KW-0804">Transcription</keyword>
<evidence type="ECO:0000256" key="4">
    <source>
        <dbReference type="PROSITE-ProRule" id="PRU00335"/>
    </source>
</evidence>
<dbReference type="InterPro" id="IPR050109">
    <property type="entry name" value="HTH-type_TetR-like_transc_reg"/>
</dbReference>
<dbReference type="Proteomes" id="UP001240447">
    <property type="component" value="Unassembled WGS sequence"/>
</dbReference>
<evidence type="ECO:0000313" key="8">
    <source>
        <dbReference type="Proteomes" id="UP001240447"/>
    </source>
</evidence>
<feature type="DNA-binding region" description="H-T-H motif" evidence="4">
    <location>
        <begin position="54"/>
        <end position="73"/>
    </location>
</feature>
<feature type="region of interest" description="Disordered" evidence="5">
    <location>
        <begin position="1"/>
        <end position="26"/>
    </location>
</feature>
<protein>
    <submittedName>
        <fullName evidence="7">AcrR family transcriptional regulator</fullName>
    </submittedName>
</protein>
<evidence type="ECO:0000313" key="7">
    <source>
        <dbReference type="EMBL" id="MDP9821277.1"/>
    </source>
</evidence>
<evidence type="ECO:0000256" key="2">
    <source>
        <dbReference type="ARBA" id="ARBA00023125"/>
    </source>
</evidence>
<feature type="domain" description="HTH tetR-type" evidence="6">
    <location>
        <begin position="31"/>
        <end position="91"/>
    </location>
</feature>
<name>A0ABT9NLH2_9ACTN</name>
<dbReference type="RefSeq" id="WP_246360495.1">
    <property type="nucleotide sequence ID" value="NZ_CCXJ01000618.1"/>
</dbReference>
<keyword evidence="8" id="KW-1185">Reference proteome</keyword>
<keyword evidence="2 4" id="KW-0238">DNA-binding</keyword>
<dbReference type="Gene3D" id="1.10.357.10">
    <property type="entry name" value="Tetracycline Repressor, domain 2"/>
    <property type="match status" value="1"/>
</dbReference>
<dbReference type="PANTHER" id="PTHR30055:SF234">
    <property type="entry name" value="HTH-TYPE TRANSCRIPTIONAL REGULATOR BETI"/>
    <property type="match status" value="1"/>
</dbReference>
<dbReference type="Pfam" id="PF17918">
    <property type="entry name" value="TetR_C_15"/>
    <property type="match status" value="1"/>
</dbReference>
<dbReference type="SUPFAM" id="SSF46689">
    <property type="entry name" value="Homeodomain-like"/>
    <property type="match status" value="1"/>
</dbReference>
<evidence type="ECO:0000259" key="6">
    <source>
        <dbReference type="PROSITE" id="PS50977"/>
    </source>
</evidence>
<sequence>MPSSPSRPTRAAAPTPSPAPVRKVPQQERSRLMVARLVEAGRQVLHRDGYEGFTTNRVAQEAGVSPGSLYQYFSDKGAIIAAIIARWSDEVEERATTGLAARLGEEGPAMVRAVADALLEALETSPELLRVVMEELPPSQHRPRLVSFERRVIDLVTAYLAARPGALGPERSAARIAWVLVMAVENLSVRFVLDAPALSRDEFLDEVTALCLGYLDPTGATSP</sequence>
<dbReference type="InterPro" id="IPR009057">
    <property type="entry name" value="Homeodomain-like_sf"/>
</dbReference>
<comment type="caution">
    <text evidence="7">The sequence shown here is derived from an EMBL/GenBank/DDBJ whole genome shotgun (WGS) entry which is preliminary data.</text>
</comment>
<dbReference type="PANTHER" id="PTHR30055">
    <property type="entry name" value="HTH-TYPE TRANSCRIPTIONAL REGULATOR RUTR"/>
    <property type="match status" value="1"/>
</dbReference>
<gene>
    <name evidence="7" type="ORF">J2S59_001086</name>
</gene>
<dbReference type="InterPro" id="IPR041669">
    <property type="entry name" value="TetR_C_15"/>
</dbReference>
<organism evidence="7 8">
    <name type="scientific">Nocardioides massiliensis</name>
    <dbReference type="NCBI Taxonomy" id="1325935"/>
    <lineage>
        <taxon>Bacteria</taxon>
        <taxon>Bacillati</taxon>
        <taxon>Actinomycetota</taxon>
        <taxon>Actinomycetes</taxon>
        <taxon>Propionibacteriales</taxon>
        <taxon>Nocardioidaceae</taxon>
        <taxon>Nocardioides</taxon>
    </lineage>
</organism>
<evidence type="ECO:0000256" key="5">
    <source>
        <dbReference type="SAM" id="MobiDB-lite"/>
    </source>
</evidence>
<reference evidence="7 8" key="1">
    <citation type="submission" date="2023-07" db="EMBL/GenBank/DDBJ databases">
        <title>Sequencing the genomes of 1000 actinobacteria strains.</title>
        <authorList>
            <person name="Klenk H.-P."/>
        </authorList>
    </citation>
    <scope>NUCLEOTIDE SEQUENCE [LARGE SCALE GENOMIC DNA]</scope>
    <source>
        <strain evidence="7 8">GD13</strain>
    </source>
</reference>
<dbReference type="PROSITE" id="PS01081">
    <property type="entry name" value="HTH_TETR_1"/>
    <property type="match status" value="1"/>
</dbReference>
<feature type="compositionally biased region" description="Low complexity" evidence="5">
    <location>
        <begin position="1"/>
        <end position="14"/>
    </location>
</feature>
<dbReference type="EMBL" id="JAUSQM010000001">
    <property type="protein sequence ID" value="MDP9821277.1"/>
    <property type="molecule type" value="Genomic_DNA"/>
</dbReference>
<dbReference type="PROSITE" id="PS50977">
    <property type="entry name" value="HTH_TETR_2"/>
    <property type="match status" value="1"/>
</dbReference>
<keyword evidence="1" id="KW-0805">Transcription regulation</keyword>
<dbReference type="InterPro" id="IPR023772">
    <property type="entry name" value="DNA-bd_HTH_TetR-type_CS"/>
</dbReference>
<accession>A0ABT9NLH2</accession>
<dbReference type="PRINTS" id="PR00455">
    <property type="entry name" value="HTHTETR"/>
</dbReference>